<accession>A0A517VNL0</accession>
<gene>
    <name evidence="2" type="ORF">V144x_00090</name>
</gene>
<dbReference type="Gene3D" id="3.40.50.300">
    <property type="entry name" value="P-loop containing nucleotide triphosphate hydrolases"/>
    <property type="match status" value="1"/>
</dbReference>
<dbReference type="GO" id="GO:0005524">
    <property type="term" value="F:ATP binding"/>
    <property type="evidence" value="ECO:0007669"/>
    <property type="project" value="InterPro"/>
</dbReference>
<dbReference type="EMBL" id="CP037920">
    <property type="protein sequence ID" value="QDT94579.1"/>
    <property type="molecule type" value="Genomic_DNA"/>
</dbReference>
<proteinExistence type="predicted"/>
<dbReference type="InterPro" id="IPR027417">
    <property type="entry name" value="P-loop_NTPase"/>
</dbReference>
<dbReference type="KEGG" id="gaw:V144x_00090"/>
<dbReference type="CDD" id="cd00009">
    <property type="entry name" value="AAA"/>
    <property type="match status" value="1"/>
</dbReference>
<feature type="domain" description="ATPase AAA-type core" evidence="1">
    <location>
        <begin position="296"/>
        <end position="408"/>
    </location>
</feature>
<evidence type="ECO:0000313" key="3">
    <source>
        <dbReference type="Proteomes" id="UP000318704"/>
    </source>
</evidence>
<dbReference type="RefSeq" id="WP_144979516.1">
    <property type="nucleotide sequence ID" value="NZ_CP037920.1"/>
</dbReference>
<dbReference type="GO" id="GO:0016887">
    <property type="term" value="F:ATP hydrolysis activity"/>
    <property type="evidence" value="ECO:0007669"/>
    <property type="project" value="InterPro"/>
</dbReference>
<evidence type="ECO:0000313" key="2">
    <source>
        <dbReference type="EMBL" id="QDT94579.1"/>
    </source>
</evidence>
<protein>
    <recommendedName>
        <fullName evidence="1">ATPase AAA-type core domain-containing protein</fullName>
    </recommendedName>
</protein>
<dbReference type="InterPro" id="IPR003959">
    <property type="entry name" value="ATPase_AAA_core"/>
</dbReference>
<sequence length="1574" mass="181602">MSRTITESVDDALKEIGSTKSMPPWLERDHHLLPFSKLTGDEFEVLCFLLLKAKHPHDRIYYYGKTSDMGRDIIHTSVSGHIRLIQCKNFAKNVNLSDISSEMTKVYVNVLSGKIPKKPDEVIFFVASDLSATVQDLLENQSEWIKIADERLEKYLKKPPSEELKQFARDWWPFGDRQTGIAITEDVKKYCPELIEEFFSVHKVIDANRADVRQDVHEEIYSAFDHFLPSSNDGEPENSLFSPPSLSNDQIRSQFVLASKSLTNWPRTLADSQWIERPEINTLLNLIESNPCYNCVLLGEPGSGKSALLAHLANCVHEKGVVCLGIKADTLDVNIDSLGKLAERLQLRATVADCVKTIAHEHKVVMLIDQLDALADLVDLHSERLNVLLNLIHELAETPNVYIIASSRVFEFNHDTRFQTIQAEKFQLELPSWESVNEVLKQLKIDGSNWSDSFKEILRTPQNLKIFVEHLNGTTEQKVFASYQEMLEELWNQKVIRSTEAVVKKELLGMVSEEMSDKEVLWLPVARFDDHRCVLDQLVADGIFKLSENGLKFGFQHQTLFSHARARAVVQGDIDLCDFVIARQHALFVRPTLWSTLGYLREASRETYTDQMRRLCTEPLRLHIQHLLLDFLGRLEDPDDLEEVWLVKWLEDDDFKKRAINSISNSTGWFLRLKDSQITALMQDPTGIEWQLVGLLSVMISRIPDDTLALLKQNWFNDSDKDLFTFRIFDQFTHWSMDTVDTICQIIERSQIEEWYITDIATNVAKHKPELAPCILATEFRKQLKIAQSSVDSSREELSPEASSEEQIFAQWRYESNNPYRQIIENSSDRYGMDAIAEAAPFEFLNEMWSLFLEALEPTLDLPHYIVNEFRDSSILHYEFDREYSSKRPLIEAIRIALRELGNNDPTAFEEFVRSTMDVDAMLVQRLICHSLIELDITLVKLSMDFLTSDPRRLLIGDFDDYHKESRKLITKLTPNLSTEQLQQLEQFINNWTKYHANISDETVELRRDRIKWDRESRLRLLMAIPKHLLSEKSKSIMEAEELALPTVKARLNSSDSRIEMTEVKSPMSTEQMKKAKDSDILNLFDELTDDTDWDHPRRAFKGGTIEGSRALAELAKEYPDRAVGLVKQFRNTDQQTPVYHIINAISKSDYSTDKLFDLIRDLAKLGFNSHHFQDSVASACSSRVDQLDGLPDDICDLLKSWLDNWKFPTKNNSDEEQIEESKKDNEKHSILFDQQGLIQIPHGTYSILSAIAFGLIRKKPPAAEDWLSVLERHLERPEKQKTWQVFCRELRMLHYCDQTQAVDFLERLFSKYPTVRDSFHGVHLIVSLRKFIGEETFTNFSDQIANSNWPFAHQVKGELYGSSYLANDGFNSVNKYVENFSSPETEVDSQLLKGFAYAIANLWKESDSQLLATESFEKLVKREITQINEALAGVFLSNRFVPNRNSKRILSATAEYPTILQNVSVYHFAEMLELFITSEPELVLKLSNLLLDHLELNPKNESSRDYYLSDPALTSIAMTLQRMGSDFRSAGLDLFERLLRLGFSSTVQTMNELDNRPLNIIHRARRRKRRRKQ</sequence>
<dbReference type="Proteomes" id="UP000318704">
    <property type="component" value="Chromosome"/>
</dbReference>
<dbReference type="SUPFAM" id="SSF52540">
    <property type="entry name" value="P-loop containing nucleoside triphosphate hydrolases"/>
    <property type="match status" value="1"/>
</dbReference>
<evidence type="ECO:0000259" key="1">
    <source>
        <dbReference type="Pfam" id="PF00004"/>
    </source>
</evidence>
<reference evidence="2 3" key="1">
    <citation type="submission" date="2019-03" db="EMBL/GenBank/DDBJ databases">
        <title>Deep-cultivation of Planctomycetes and their phenomic and genomic characterization uncovers novel biology.</title>
        <authorList>
            <person name="Wiegand S."/>
            <person name="Jogler M."/>
            <person name="Boedeker C."/>
            <person name="Pinto D."/>
            <person name="Vollmers J."/>
            <person name="Rivas-Marin E."/>
            <person name="Kohn T."/>
            <person name="Peeters S.H."/>
            <person name="Heuer A."/>
            <person name="Rast P."/>
            <person name="Oberbeckmann S."/>
            <person name="Bunk B."/>
            <person name="Jeske O."/>
            <person name="Meyerdierks A."/>
            <person name="Storesund J.E."/>
            <person name="Kallscheuer N."/>
            <person name="Luecker S."/>
            <person name="Lage O.M."/>
            <person name="Pohl T."/>
            <person name="Merkel B.J."/>
            <person name="Hornburger P."/>
            <person name="Mueller R.-W."/>
            <person name="Bruemmer F."/>
            <person name="Labrenz M."/>
            <person name="Spormann A.M."/>
            <person name="Op den Camp H."/>
            <person name="Overmann J."/>
            <person name="Amann R."/>
            <person name="Jetten M.S.M."/>
            <person name="Mascher T."/>
            <person name="Medema M.H."/>
            <person name="Devos D.P."/>
            <person name="Kaster A.-K."/>
            <person name="Ovreas L."/>
            <person name="Rohde M."/>
            <person name="Galperin M.Y."/>
            <person name="Jogler C."/>
        </authorList>
    </citation>
    <scope>NUCLEOTIDE SEQUENCE [LARGE SCALE GENOMIC DNA]</scope>
    <source>
        <strain evidence="2 3">V144</strain>
    </source>
</reference>
<dbReference type="Pfam" id="PF00004">
    <property type="entry name" value="AAA"/>
    <property type="match status" value="1"/>
</dbReference>
<name>A0A517VNL0_9PLAN</name>
<organism evidence="2 3">
    <name type="scientific">Gimesia aquarii</name>
    <dbReference type="NCBI Taxonomy" id="2527964"/>
    <lineage>
        <taxon>Bacteria</taxon>
        <taxon>Pseudomonadati</taxon>
        <taxon>Planctomycetota</taxon>
        <taxon>Planctomycetia</taxon>
        <taxon>Planctomycetales</taxon>
        <taxon>Planctomycetaceae</taxon>
        <taxon>Gimesia</taxon>
    </lineage>
</organism>